<dbReference type="Gene3D" id="1.20.5.4130">
    <property type="match status" value="1"/>
</dbReference>
<dbReference type="GO" id="GO:0002758">
    <property type="term" value="P:innate immune response-activating signaling pathway"/>
    <property type="evidence" value="ECO:0007669"/>
    <property type="project" value="UniProtKB-ARBA"/>
</dbReference>
<dbReference type="InterPro" id="IPR032675">
    <property type="entry name" value="LRR_dom_sf"/>
</dbReference>
<evidence type="ECO:0000259" key="8">
    <source>
        <dbReference type="Pfam" id="PF00931"/>
    </source>
</evidence>
<evidence type="ECO:0000259" key="10">
    <source>
        <dbReference type="Pfam" id="PF23559"/>
    </source>
</evidence>
<dbReference type="OrthoDB" id="1050628at2759"/>
<feature type="domain" description="Disease resistance R13L4/SHOC-2-like LRR" evidence="11">
    <location>
        <begin position="589"/>
        <end position="815"/>
    </location>
</feature>
<dbReference type="InterPro" id="IPR058922">
    <property type="entry name" value="WHD_DRP"/>
</dbReference>
<dbReference type="GO" id="GO:0009626">
    <property type="term" value="P:plant-type hypersensitive response"/>
    <property type="evidence" value="ECO:0007669"/>
    <property type="project" value="UniProtKB-ARBA"/>
</dbReference>
<evidence type="ECO:0000256" key="1">
    <source>
        <dbReference type="ARBA" id="ARBA00008894"/>
    </source>
</evidence>
<reference evidence="12" key="1">
    <citation type="submission" date="2020-02" db="EMBL/GenBank/DDBJ databases">
        <authorList>
            <person name="Scholz U."/>
            <person name="Mascher M."/>
            <person name="Fiebig A."/>
        </authorList>
    </citation>
    <scope>NUCLEOTIDE SEQUENCE</scope>
</reference>
<evidence type="ECO:0000256" key="4">
    <source>
        <dbReference type="ARBA" id="ARBA00022741"/>
    </source>
</evidence>
<keyword evidence="5" id="KW-0611">Plant defense</keyword>
<proteinExistence type="inferred from homology"/>
<feature type="domain" description="NB-ARC" evidence="8">
    <location>
        <begin position="175"/>
        <end position="341"/>
    </location>
</feature>
<feature type="domain" description="Disease resistance N-terminal" evidence="9">
    <location>
        <begin position="9"/>
        <end position="86"/>
    </location>
</feature>
<dbReference type="SUPFAM" id="SSF52058">
    <property type="entry name" value="L domain-like"/>
    <property type="match status" value="1"/>
</dbReference>
<evidence type="ECO:0000313" key="12">
    <source>
        <dbReference type="EMBL" id="CAA7402759.1"/>
    </source>
</evidence>
<dbReference type="InterPro" id="IPR041118">
    <property type="entry name" value="Rx_N"/>
</dbReference>
<dbReference type="CDD" id="cd14798">
    <property type="entry name" value="RX-CC_like"/>
    <property type="match status" value="1"/>
</dbReference>
<dbReference type="InterPro" id="IPR036388">
    <property type="entry name" value="WH-like_DNA-bd_sf"/>
</dbReference>
<evidence type="ECO:0000313" key="13">
    <source>
        <dbReference type="Proteomes" id="UP000663760"/>
    </source>
</evidence>
<dbReference type="PANTHER" id="PTHR36766:SF70">
    <property type="entry name" value="DISEASE RESISTANCE PROTEIN RGA4"/>
    <property type="match status" value="1"/>
</dbReference>
<feature type="domain" description="Disease resistance protein winged helix" evidence="10">
    <location>
        <begin position="431"/>
        <end position="499"/>
    </location>
</feature>
<dbReference type="GO" id="GO:0042742">
    <property type="term" value="P:defense response to bacterium"/>
    <property type="evidence" value="ECO:0007669"/>
    <property type="project" value="UniProtKB-ARBA"/>
</dbReference>
<protein>
    <submittedName>
        <fullName evidence="12">Uncharacterized protein</fullName>
    </submittedName>
</protein>
<evidence type="ECO:0000256" key="2">
    <source>
        <dbReference type="ARBA" id="ARBA00022614"/>
    </source>
</evidence>
<evidence type="ECO:0000256" key="3">
    <source>
        <dbReference type="ARBA" id="ARBA00022737"/>
    </source>
</evidence>
<dbReference type="Gene3D" id="3.40.50.300">
    <property type="entry name" value="P-loop containing nucleotide triphosphate hydrolases"/>
    <property type="match status" value="1"/>
</dbReference>
<dbReference type="Gene3D" id="1.10.8.430">
    <property type="entry name" value="Helical domain of apoptotic protease-activating factors"/>
    <property type="match status" value="1"/>
</dbReference>
<dbReference type="Pfam" id="PF18052">
    <property type="entry name" value="Rx_N"/>
    <property type="match status" value="1"/>
</dbReference>
<name>A0A7I8KY94_SPIIN</name>
<feature type="coiled-coil region" evidence="7">
    <location>
        <begin position="19"/>
        <end position="53"/>
    </location>
</feature>
<evidence type="ECO:0000256" key="5">
    <source>
        <dbReference type="ARBA" id="ARBA00022821"/>
    </source>
</evidence>
<accession>A0A7I8KY94</accession>
<sequence>MAAPLLSILSLFLDKLKNFKHEEVTLSGLRSALEELEKKINEIRHFVPDAETQAFNNEYTRHWLKELKNAVYDADDILDDCAIAGEPVSGQPESPSSTNAVCPRFFSPLSFTSQIGFQHKMEMRIKSISSRLEKISKKKAELHLTPTDDDFSTKGNSFQTSSLLHPEITGPSLESQLKKLRRLLVGDENEGKLIAITGMGGIGKTTLAKATYNDRFIEASFRMRIWICVSKYFNHIKILKEMIAQAGGDPRIADTKEQLAMILSSLVKGMKIFLVLDDVWTTEVWEELLRVPLQGAAVGTRVLITTRHESVARQMGVSYLHPAESMSDSEAFFFLYNMVPRNGEEEQWGTLQDVGFKIAERCKGVPLALKAIGGILRCRKKNVREWEEILEDPIWSTSIFPEEEETVMKSLYLSYRDLPPNIKQCFLYLSLFPEDLVFLRPSVVQYWVAEGFLKPEGTLTMEDVGTKHFDELSDRGLLQPQIAPIEGALCKMHDMVRSLCQYLAEGECHFGEMPRPEIRSGNLRRLSMMDCDFPVDIHLLKREQRLRTLLLCGNPYGGVVLKQDVIEALAYLRVLDVSETPIEELPHFITKLRHLRFLNVSGTPIRALPDSIGDMKSLEFLLLKCCKNISFLPDGITQLRNLRCLEMNEGTVIDQMPKGIGELRQLRTLKDFVVGKREGTLQELRALSHLRSLVVTKLEGVSERTQASIHLEKKTSLIYTSFEWSFPPVDQIKSMSEVFDELCPSSSLQILNVDGYLGPTLPRWMWPSSSSGVSPIHNLTHITMTNCIIFSQLPPLGLLPNLKLLGLKNCSQLVTIGTELANPSASPHPSSSTANGGSTAILFPKLESLSLVEMPNLETWSWKTDNGTNMVAFPSLKVLYLDDCPKLRCIPDGPWRRLKKIYVYNRHSILEVVSLPAPEALCVRDDSSEDVPPWLKHVCVDPTDKVSILFLHVSLSLLRRMLQQRKADVDDSNAGWNVVKRFPRAFVVARDDEKMFFSYDKHESLFNTNVQIA</sequence>
<dbReference type="Pfam" id="PF23598">
    <property type="entry name" value="LRR_14"/>
    <property type="match status" value="1"/>
</dbReference>
<dbReference type="Proteomes" id="UP000663760">
    <property type="component" value="Chromosome 9"/>
</dbReference>
<dbReference type="AlphaFoldDB" id="A0A7I8KY94"/>
<keyword evidence="13" id="KW-1185">Reference proteome</keyword>
<dbReference type="Gene3D" id="1.10.10.10">
    <property type="entry name" value="Winged helix-like DNA-binding domain superfamily/Winged helix DNA-binding domain"/>
    <property type="match status" value="1"/>
</dbReference>
<dbReference type="Pfam" id="PF23559">
    <property type="entry name" value="WHD_DRP"/>
    <property type="match status" value="1"/>
</dbReference>
<keyword evidence="6" id="KW-0067">ATP-binding</keyword>
<gene>
    <name evidence="12" type="ORF">SI8410_09013437</name>
</gene>
<dbReference type="InterPro" id="IPR027417">
    <property type="entry name" value="P-loop_NTPase"/>
</dbReference>
<organism evidence="12 13">
    <name type="scientific">Spirodela intermedia</name>
    <name type="common">Intermediate duckweed</name>
    <dbReference type="NCBI Taxonomy" id="51605"/>
    <lineage>
        <taxon>Eukaryota</taxon>
        <taxon>Viridiplantae</taxon>
        <taxon>Streptophyta</taxon>
        <taxon>Embryophyta</taxon>
        <taxon>Tracheophyta</taxon>
        <taxon>Spermatophyta</taxon>
        <taxon>Magnoliopsida</taxon>
        <taxon>Liliopsida</taxon>
        <taxon>Araceae</taxon>
        <taxon>Lemnoideae</taxon>
        <taxon>Spirodela</taxon>
    </lineage>
</organism>
<evidence type="ECO:0000256" key="7">
    <source>
        <dbReference type="SAM" id="Coils"/>
    </source>
</evidence>
<evidence type="ECO:0000259" key="11">
    <source>
        <dbReference type="Pfam" id="PF23598"/>
    </source>
</evidence>
<dbReference type="Gene3D" id="3.80.10.10">
    <property type="entry name" value="Ribonuclease Inhibitor"/>
    <property type="match status" value="1"/>
</dbReference>
<dbReference type="SUPFAM" id="SSF52540">
    <property type="entry name" value="P-loop containing nucleoside triphosphate hydrolases"/>
    <property type="match status" value="1"/>
</dbReference>
<dbReference type="FunFam" id="3.40.50.300:FF:001091">
    <property type="entry name" value="Probable disease resistance protein At1g61300"/>
    <property type="match status" value="1"/>
</dbReference>
<keyword evidence="7" id="KW-0175">Coiled coil</keyword>
<dbReference type="PANTHER" id="PTHR36766">
    <property type="entry name" value="PLANT BROAD-SPECTRUM MILDEW RESISTANCE PROTEIN RPW8"/>
    <property type="match status" value="1"/>
</dbReference>
<keyword evidence="3" id="KW-0677">Repeat</keyword>
<dbReference type="Pfam" id="PF00931">
    <property type="entry name" value="NB-ARC"/>
    <property type="match status" value="1"/>
</dbReference>
<evidence type="ECO:0000259" key="9">
    <source>
        <dbReference type="Pfam" id="PF18052"/>
    </source>
</evidence>
<dbReference type="EMBL" id="LR746272">
    <property type="protein sequence ID" value="CAA7402759.1"/>
    <property type="molecule type" value="Genomic_DNA"/>
</dbReference>
<dbReference type="InterPro" id="IPR042197">
    <property type="entry name" value="Apaf_helical"/>
</dbReference>
<dbReference type="InterPro" id="IPR038005">
    <property type="entry name" value="RX-like_CC"/>
</dbReference>
<dbReference type="GO" id="GO:0043531">
    <property type="term" value="F:ADP binding"/>
    <property type="evidence" value="ECO:0007669"/>
    <property type="project" value="InterPro"/>
</dbReference>
<dbReference type="PRINTS" id="PR00364">
    <property type="entry name" value="DISEASERSIST"/>
</dbReference>
<comment type="similarity">
    <text evidence="1">Belongs to the disease resistance NB-LRR family.</text>
</comment>
<keyword evidence="2" id="KW-0433">Leucine-rich repeat</keyword>
<dbReference type="FunFam" id="1.10.10.10:FF:000322">
    <property type="entry name" value="Probable disease resistance protein At1g63360"/>
    <property type="match status" value="1"/>
</dbReference>
<dbReference type="GO" id="GO:0005524">
    <property type="term" value="F:ATP binding"/>
    <property type="evidence" value="ECO:0007669"/>
    <property type="project" value="UniProtKB-KW"/>
</dbReference>
<keyword evidence="4" id="KW-0547">Nucleotide-binding</keyword>
<dbReference type="InterPro" id="IPR055414">
    <property type="entry name" value="LRR_R13L4/SHOC2-like"/>
</dbReference>
<evidence type="ECO:0000256" key="6">
    <source>
        <dbReference type="ARBA" id="ARBA00022840"/>
    </source>
</evidence>
<dbReference type="InterPro" id="IPR002182">
    <property type="entry name" value="NB-ARC"/>
</dbReference>